<dbReference type="Gene3D" id="3.10.310.50">
    <property type="match status" value="1"/>
</dbReference>
<proteinExistence type="predicted"/>
<protein>
    <submittedName>
        <fullName evidence="2">TLP18.3, Psb32 and MOLO-1 founding protein of phosphatase</fullName>
    </submittedName>
</protein>
<dbReference type="OrthoDB" id="5683663at2"/>
<evidence type="ECO:0000313" key="2">
    <source>
        <dbReference type="EMBL" id="SHG60117.1"/>
    </source>
</evidence>
<accession>A0A1M5L523</accession>
<sequence>MAKPRSRWSRFIRHLIAGRWDTRRRFPPSVLAQIQAAVARCEARHPGEIRFIVEAGLSPADVLAGLSPRDRAIDLFAQYRVWDTEHRNGVLIYVLLADRDVEIVADRGVAGGRVPQSEWEACCRVMEQHFAAGRFAEGAVAGIEAAADLLARHPPDRADVGNELPDAPIVL</sequence>
<dbReference type="PANTHER" id="PTHR30373:SF8">
    <property type="entry name" value="BLL7265 PROTEIN"/>
    <property type="match status" value="1"/>
</dbReference>
<evidence type="ECO:0000313" key="3">
    <source>
        <dbReference type="Proteomes" id="UP000199758"/>
    </source>
</evidence>
<dbReference type="RefSeq" id="WP_072894180.1">
    <property type="nucleotide sequence ID" value="NZ_FQWZ01000002.1"/>
</dbReference>
<reference evidence="2 3" key="1">
    <citation type="submission" date="2016-11" db="EMBL/GenBank/DDBJ databases">
        <authorList>
            <person name="Jaros S."/>
            <person name="Januszkiewicz K."/>
            <person name="Wedrychowicz H."/>
        </authorList>
    </citation>
    <scope>NUCLEOTIDE SEQUENCE [LARGE SCALE GENOMIC DNA]</scope>
    <source>
        <strain evidence="2 3">CGMCC 1.7049</strain>
    </source>
</reference>
<dbReference type="STRING" id="490188.SAMN04488068_0709"/>
<name>A0A1M5L523_9GAMM</name>
<dbReference type="Proteomes" id="UP000199758">
    <property type="component" value="Unassembled WGS sequence"/>
</dbReference>
<keyword evidence="3" id="KW-1185">Reference proteome</keyword>
<dbReference type="AlphaFoldDB" id="A0A1M5L523"/>
<feature type="domain" description="TPM" evidence="1">
    <location>
        <begin position="27"/>
        <end position="148"/>
    </location>
</feature>
<gene>
    <name evidence="2" type="ORF">SAMN04488068_0709</name>
</gene>
<dbReference type="InterPro" id="IPR007621">
    <property type="entry name" value="TPM_dom"/>
</dbReference>
<organism evidence="2 3">
    <name type="scientific">Hydrocarboniphaga daqingensis</name>
    <dbReference type="NCBI Taxonomy" id="490188"/>
    <lineage>
        <taxon>Bacteria</taxon>
        <taxon>Pseudomonadati</taxon>
        <taxon>Pseudomonadota</taxon>
        <taxon>Gammaproteobacteria</taxon>
        <taxon>Nevskiales</taxon>
        <taxon>Nevskiaceae</taxon>
        <taxon>Hydrocarboniphaga</taxon>
    </lineage>
</organism>
<dbReference type="PANTHER" id="PTHR30373">
    <property type="entry name" value="UPF0603 PROTEIN YGCG"/>
    <property type="match status" value="1"/>
</dbReference>
<dbReference type="Pfam" id="PF04536">
    <property type="entry name" value="TPM_phosphatase"/>
    <property type="match status" value="1"/>
</dbReference>
<dbReference type="EMBL" id="FQWZ01000002">
    <property type="protein sequence ID" value="SHG60117.1"/>
    <property type="molecule type" value="Genomic_DNA"/>
</dbReference>
<evidence type="ECO:0000259" key="1">
    <source>
        <dbReference type="Pfam" id="PF04536"/>
    </source>
</evidence>